<dbReference type="PANTHER" id="PTHR48081">
    <property type="entry name" value="AB HYDROLASE SUPERFAMILY PROTEIN C4A8.06C"/>
    <property type="match status" value="1"/>
</dbReference>
<evidence type="ECO:0000256" key="2">
    <source>
        <dbReference type="SAM" id="SignalP"/>
    </source>
</evidence>
<feature type="domain" description="BD-FAE-like" evidence="3">
    <location>
        <begin position="67"/>
        <end position="252"/>
    </location>
</feature>
<dbReference type="Pfam" id="PF20434">
    <property type="entry name" value="BD-FAE"/>
    <property type="match status" value="1"/>
</dbReference>
<dbReference type="AlphaFoldDB" id="A0A486XUA7"/>
<organism evidence="4">
    <name type="scientific">Rheinheimera sp. BAL341</name>
    <dbReference type="NCBI Taxonomy" id="1708203"/>
    <lineage>
        <taxon>Bacteria</taxon>
        <taxon>Pseudomonadati</taxon>
        <taxon>Pseudomonadota</taxon>
        <taxon>Gammaproteobacteria</taxon>
        <taxon>Chromatiales</taxon>
        <taxon>Chromatiaceae</taxon>
        <taxon>Rheinheimera</taxon>
    </lineage>
</organism>
<gene>
    <name evidence="4" type="ORF">BAL341_3266</name>
</gene>
<evidence type="ECO:0000256" key="1">
    <source>
        <dbReference type="ARBA" id="ARBA00022801"/>
    </source>
</evidence>
<dbReference type="GO" id="GO:0016787">
    <property type="term" value="F:hydrolase activity"/>
    <property type="evidence" value="ECO:0007669"/>
    <property type="project" value="UniProtKB-KW"/>
</dbReference>
<feature type="chain" id="PRO_5019740278" evidence="2">
    <location>
        <begin position="21"/>
        <end position="290"/>
    </location>
</feature>
<dbReference type="InterPro" id="IPR029058">
    <property type="entry name" value="AB_hydrolase_fold"/>
</dbReference>
<keyword evidence="2" id="KW-0732">Signal</keyword>
<accession>A0A486XUA7</accession>
<proteinExistence type="predicted"/>
<protein>
    <submittedName>
        <fullName evidence="4">Possible kynurenine formamidase</fullName>
    </submittedName>
</protein>
<evidence type="ECO:0000313" key="4">
    <source>
        <dbReference type="EMBL" id="VHO06230.1"/>
    </source>
</evidence>
<dbReference type="SUPFAM" id="SSF53474">
    <property type="entry name" value="alpha/beta-Hydrolases"/>
    <property type="match status" value="1"/>
</dbReference>
<feature type="signal peptide" evidence="2">
    <location>
        <begin position="1"/>
        <end position="20"/>
    </location>
</feature>
<keyword evidence="1" id="KW-0378">Hydrolase</keyword>
<reference evidence="4" key="1">
    <citation type="submission" date="2019-04" db="EMBL/GenBank/DDBJ databases">
        <authorList>
            <person name="Brambilla D."/>
        </authorList>
    </citation>
    <scope>NUCLEOTIDE SEQUENCE</scope>
    <source>
        <strain evidence="4">BAL1</strain>
    </source>
</reference>
<dbReference type="EMBL" id="CAAJGR010000025">
    <property type="protein sequence ID" value="VHO06230.1"/>
    <property type="molecule type" value="Genomic_DNA"/>
</dbReference>
<dbReference type="InterPro" id="IPR049492">
    <property type="entry name" value="BD-FAE-like_dom"/>
</dbReference>
<sequence length="290" mass="31045">MIKKLILLKLALLLSACSHIATVPLTDKVLPTSPVSNVSYASLATQAGADNSITLHYGSEPLQFGRLYLPAMLTKDSKVPLLVFIHGGCWLNAYDLNHSTAFSQAVANAGIAVWSVEYRRVGDSGGGWPGSYHDVHKALQFAQYQLSSYPVDQRKLAIAGHSAGGQLALLAAANVAAEELRAVIGLAAITDLTLYAAGNNSCQRATSAFIGGSAAEFPGRYKLASPQGQRLHPSTLLLHGSSDRIVPLRQASESGINNQIIDDAGHFDWLHPQTQAFAQFLQKLQEQFAK</sequence>
<dbReference type="PANTHER" id="PTHR48081:SF33">
    <property type="entry name" value="KYNURENINE FORMAMIDASE"/>
    <property type="match status" value="1"/>
</dbReference>
<dbReference type="Gene3D" id="3.40.50.1820">
    <property type="entry name" value="alpha/beta hydrolase"/>
    <property type="match status" value="1"/>
</dbReference>
<name>A0A486XUA7_9GAMM</name>
<evidence type="ECO:0000259" key="3">
    <source>
        <dbReference type="Pfam" id="PF20434"/>
    </source>
</evidence>
<dbReference type="InterPro" id="IPR050300">
    <property type="entry name" value="GDXG_lipolytic_enzyme"/>
</dbReference>